<dbReference type="Pfam" id="PF08021">
    <property type="entry name" value="FAD_binding_9"/>
    <property type="match status" value="1"/>
</dbReference>
<dbReference type="InterPro" id="IPR017927">
    <property type="entry name" value="FAD-bd_FR_type"/>
</dbReference>
<evidence type="ECO:0000259" key="1">
    <source>
        <dbReference type="PROSITE" id="PS51384"/>
    </source>
</evidence>
<dbReference type="PANTHER" id="PTHR30157">
    <property type="entry name" value="FERRIC REDUCTASE, NADPH-DEPENDENT"/>
    <property type="match status" value="1"/>
</dbReference>
<reference evidence="2 3" key="1">
    <citation type="submission" date="2018-07" db="EMBL/GenBank/DDBJ databases">
        <title>Desertimonas flava gen. nov. sp. nov.</title>
        <authorList>
            <person name="Liu S."/>
        </authorList>
    </citation>
    <scope>NUCLEOTIDE SEQUENCE [LARGE SCALE GENOMIC DNA]</scope>
    <source>
        <strain evidence="2 3">16Sb5-5</strain>
    </source>
</reference>
<dbReference type="InterPro" id="IPR039261">
    <property type="entry name" value="FNR_nucleotide-bd"/>
</dbReference>
<proteinExistence type="predicted"/>
<comment type="caution">
    <text evidence="2">The sequence shown here is derived from an EMBL/GenBank/DDBJ whole genome shotgun (WGS) entry which is preliminary data.</text>
</comment>
<dbReference type="PROSITE" id="PS51384">
    <property type="entry name" value="FAD_FR"/>
    <property type="match status" value="1"/>
</dbReference>
<dbReference type="InterPro" id="IPR017938">
    <property type="entry name" value="Riboflavin_synthase-like_b-brl"/>
</dbReference>
<gene>
    <name evidence="2" type="ORF">DT076_05335</name>
</gene>
<organism evidence="2 3">
    <name type="scientific">Desertihabitans brevis</name>
    <dbReference type="NCBI Taxonomy" id="2268447"/>
    <lineage>
        <taxon>Bacteria</taxon>
        <taxon>Bacillati</taxon>
        <taxon>Actinomycetota</taxon>
        <taxon>Actinomycetes</taxon>
        <taxon>Propionibacteriales</taxon>
        <taxon>Propionibacteriaceae</taxon>
        <taxon>Desertihabitans</taxon>
    </lineage>
</organism>
<protein>
    <submittedName>
        <fullName evidence="2">Siderophore-interacting protein</fullName>
    </submittedName>
</protein>
<dbReference type="EMBL" id="QOUI01000002">
    <property type="protein sequence ID" value="RCK70810.1"/>
    <property type="molecule type" value="Genomic_DNA"/>
</dbReference>
<sequence>MSTRPARPLACLAVRSTELLAPHLVRVVLGGDDIAMLSSNDHTDRYVKLVFTPVEGEPPVRRTYTVRAWDTEAGTLTLDFVTHGTDGVAAPWAANAQPGDEVGVIGAGGAYSPSPEAGWYLLVGDDSALPAISTAVEALPDDARGEVVLEVDSAADEVLPTPPAGVRVTWLHRGGAEPGAVSLLPDAVRALDWPADGPLDVFAHGEREAMKALRDVFFAERQLPRSCVSLSGYWAFGRTEDRFQAEKREPIGQILPD</sequence>
<dbReference type="Gene3D" id="2.40.30.10">
    <property type="entry name" value="Translation factors"/>
    <property type="match status" value="1"/>
</dbReference>
<evidence type="ECO:0000313" key="3">
    <source>
        <dbReference type="Proteomes" id="UP000252770"/>
    </source>
</evidence>
<dbReference type="CDD" id="cd06193">
    <property type="entry name" value="siderophore_interacting"/>
    <property type="match status" value="1"/>
</dbReference>
<dbReference type="Pfam" id="PF04954">
    <property type="entry name" value="SIP"/>
    <property type="match status" value="1"/>
</dbReference>
<evidence type="ECO:0000313" key="2">
    <source>
        <dbReference type="EMBL" id="RCK70810.1"/>
    </source>
</evidence>
<keyword evidence="3" id="KW-1185">Reference proteome</keyword>
<name>A0A367YYA0_9ACTN</name>
<dbReference type="RefSeq" id="WP_114125580.1">
    <property type="nucleotide sequence ID" value="NZ_QOUI01000002.1"/>
</dbReference>
<dbReference type="InterPro" id="IPR013113">
    <property type="entry name" value="SIP_FAD-bd"/>
</dbReference>
<dbReference type="AlphaFoldDB" id="A0A367YYA0"/>
<dbReference type="Gene3D" id="3.40.50.80">
    <property type="entry name" value="Nucleotide-binding domain of ferredoxin-NADP reductase (FNR) module"/>
    <property type="match status" value="1"/>
</dbReference>
<dbReference type="Proteomes" id="UP000252770">
    <property type="component" value="Unassembled WGS sequence"/>
</dbReference>
<dbReference type="PANTHER" id="PTHR30157:SF0">
    <property type="entry name" value="NADPH-DEPENDENT FERRIC-CHELATE REDUCTASE"/>
    <property type="match status" value="1"/>
</dbReference>
<feature type="domain" description="FAD-binding FR-type" evidence="1">
    <location>
        <begin position="6"/>
        <end position="114"/>
    </location>
</feature>
<accession>A0A367YYA0</accession>
<dbReference type="InterPro" id="IPR007037">
    <property type="entry name" value="SIP_rossman_dom"/>
</dbReference>
<dbReference type="GO" id="GO:0016491">
    <property type="term" value="F:oxidoreductase activity"/>
    <property type="evidence" value="ECO:0007669"/>
    <property type="project" value="InterPro"/>
</dbReference>
<dbReference type="InterPro" id="IPR039374">
    <property type="entry name" value="SIP_fam"/>
</dbReference>
<dbReference type="SUPFAM" id="SSF63380">
    <property type="entry name" value="Riboflavin synthase domain-like"/>
    <property type="match status" value="1"/>
</dbReference>